<dbReference type="EMBL" id="FNZE01000002">
    <property type="protein sequence ID" value="SEI74270.1"/>
    <property type="molecule type" value="Genomic_DNA"/>
</dbReference>
<dbReference type="CDD" id="cd07033">
    <property type="entry name" value="TPP_PYR_DXS_TK_like"/>
    <property type="match status" value="1"/>
</dbReference>
<dbReference type="Pfam" id="PF02779">
    <property type="entry name" value="Transket_pyr"/>
    <property type="match status" value="1"/>
</dbReference>
<feature type="binding site" evidence="11">
    <location>
        <position position="376"/>
    </location>
    <ligand>
        <name>thiamine diphosphate</name>
        <dbReference type="ChEBI" id="CHEBI:58937"/>
    </ligand>
</feature>
<evidence type="ECO:0000256" key="7">
    <source>
        <dbReference type="ARBA" id="ARBA00022977"/>
    </source>
</evidence>
<keyword evidence="4 11" id="KW-0808">Transferase</keyword>
<comment type="cofactor">
    <cofactor evidence="11">
        <name>thiamine diphosphate</name>
        <dbReference type="ChEBI" id="CHEBI:58937"/>
    </cofactor>
    <text evidence="11">Binds 1 thiamine pyrophosphate per subunit.</text>
</comment>
<feature type="binding site" evidence="11">
    <location>
        <position position="295"/>
    </location>
    <ligand>
        <name>thiamine diphosphate</name>
        <dbReference type="ChEBI" id="CHEBI:58937"/>
    </ligand>
</feature>
<evidence type="ECO:0000259" key="12">
    <source>
        <dbReference type="SMART" id="SM00861"/>
    </source>
</evidence>
<dbReference type="Gene3D" id="3.40.50.970">
    <property type="match status" value="2"/>
</dbReference>
<dbReference type="GO" id="GO:0030976">
    <property type="term" value="F:thiamine pyrophosphate binding"/>
    <property type="evidence" value="ECO:0007669"/>
    <property type="project" value="UniProtKB-UniRule"/>
</dbReference>
<evidence type="ECO:0000313" key="13">
    <source>
        <dbReference type="EMBL" id="SEI74270.1"/>
    </source>
</evidence>
<dbReference type="Pfam" id="PF02780">
    <property type="entry name" value="Transketolase_C"/>
    <property type="match status" value="1"/>
</dbReference>
<dbReference type="PROSITE" id="PS00802">
    <property type="entry name" value="TRANSKETOLASE_2"/>
    <property type="match status" value="1"/>
</dbReference>
<comment type="pathway">
    <text evidence="1 11">Metabolic intermediate biosynthesis; 1-deoxy-D-xylulose 5-phosphate biosynthesis; 1-deoxy-D-xylulose 5-phosphate from D-glyceraldehyde 3-phosphate and pyruvate: step 1/1.</text>
</comment>
<evidence type="ECO:0000256" key="1">
    <source>
        <dbReference type="ARBA" id="ARBA00004980"/>
    </source>
</evidence>
<evidence type="ECO:0000256" key="5">
    <source>
        <dbReference type="ARBA" id="ARBA00022723"/>
    </source>
</evidence>
<dbReference type="InterPro" id="IPR033248">
    <property type="entry name" value="Transketolase_C"/>
</dbReference>
<dbReference type="SMART" id="SM00861">
    <property type="entry name" value="Transket_pyr"/>
    <property type="match status" value="1"/>
</dbReference>
<evidence type="ECO:0000256" key="6">
    <source>
        <dbReference type="ARBA" id="ARBA00022842"/>
    </source>
</evidence>
<feature type="binding site" evidence="11">
    <location>
        <begin position="128"/>
        <end position="130"/>
    </location>
    <ligand>
        <name>thiamine diphosphate</name>
        <dbReference type="ChEBI" id="CHEBI:58937"/>
    </ligand>
</feature>
<evidence type="ECO:0000313" key="14">
    <source>
        <dbReference type="Proteomes" id="UP000242930"/>
    </source>
</evidence>
<evidence type="ECO:0000256" key="8">
    <source>
        <dbReference type="ARBA" id="ARBA00023052"/>
    </source>
</evidence>
<dbReference type="RefSeq" id="WP_090306492.1">
    <property type="nucleotide sequence ID" value="NZ_FNZE01000002.1"/>
</dbReference>
<keyword evidence="9 11" id="KW-0414">Isoprene biosynthesis</keyword>
<dbReference type="NCBIfam" id="TIGR00204">
    <property type="entry name" value="dxs"/>
    <property type="match status" value="1"/>
</dbReference>
<protein>
    <recommendedName>
        <fullName evidence="11">1-deoxy-D-xylulose-5-phosphate synthase</fullName>
        <ecNumber evidence="11">2.2.1.7</ecNumber>
    </recommendedName>
    <alternativeName>
        <fullName evidence="11">1-deoxyxylulose-5-phosphate synthase</fullName>
        <shortName evidence="11">DXP synthase</shortName>
        <shortName evidence="11">DXPS</shortName>
    </alternativeName>
</protein>
<evidence type="ECO:0000256" key="10">
    <source>
        <dbReference type="ARBA" id="ARBA00055605"/>
    </source>
</evidence>
<keyword evidence="7 11" id="KW-0784">Thiamine biosynthesis</keyword>
<dbReference type="GO" id="GO:0005829">
    <property type="term" value="C:cytosol"/>
    <property type="evidence" value="ECO:0007669"/>
    <property type="project" value="TreeGrafter"/>
</dbReference>
<keyword evidence="5 11" id="KW-0479">Metal-binding</keyword>
<feature type="binding site" evidence="11">
    <location>
        <position position="188"/>
    </location>
    <ligand>
        <name>Mg(2+)</name>
        <dbReference type="ChEBI" id="CHEBI:18420"/>
    </ligand>
</feature>
<dbReference type="STRING" id="915471.SAMN05216201_10261"/>
<dbReference type="GO" id="GO:0016114">
    <property type="term" value="P:terpenoid biosynthetic process"/>
    <property type="evidence" value="ECO:0007669"/>
    <property type="project" value="UniProtKB-UniRule"/>
</dbReference>
<dbReference type="OrthoDB" id="9803371at2"/>
<comment type="function">
    <text evidence="10 11">Catalyzes the acyloin condensation reaction between C atoms 2 and 3 of pyruvate and glyceraldehyde 3-phosphate to yield 1-deoxy-D-xylulose-5-phosphate (DXP).</text>
</comment>
<keyword evidence="14" id="KW-1185">Reference proteome</keyword>
<reference evidence="14" key="1">
    <citation type="submission" date="2016-10" db="EMBL/GenBank/DDBJ databases">
        <authorList>
            <person name="Varghese N."/>
            <person name="Submissions S."/>
        </authorList>
    </citation>
    <scope>NUCLEOTIDE SEQUENCE [LARGE SCALE GENOMIC DNA]</scope>
    <source>
        <strain evidence="14">LMG 25967</strain>
    </source>
</reference>
<dbReference type="SUPFAM" id="SSF52518">
    <property type="entry name" value="Thiamin diphosphate-binding fold (THDP-binding)"/>
    <property type="match status" value="2"/>
</dbReference>
<feature type="binding site" evidence="11">
    <location>
        <begin position="160"/>
        <end position="161"/>
    </location>
    <ligand>
        <name>thiamine diphosphate</name>
        <dbReference type="ChEBI" id="CHEBI:58937"/>
    </ligand>
</feature>
<dbReference type="PANTHER" id="PTHR43322">
    <property type="entry name" value="1-D-DEOXYXYLULOSE 5-PHOSPHATE SYNTHASE-RELATED"/>
    <property type="match status" value="1"/>
</dbReference>
<accession>A0A1H6TDB4</accession>
<dbReference type="HAMAP" id="MF_00315">
    <property type="entry name" value="DXP_synth"/>
    <property type="match status" value="1"/>
</dbReference>
<dbReference type="GO" id="GO:0008661">
    <property type="term" value="F:1-deoxy-D-xylulose-5-phosphate synthase activity"/>
    <property type="evidence" value="ECO:0007669"/>
    <property type="project" value="UniProtKB-UniRule"/>
</dbReference>
<dbReference type="GO" id="GO:0019288">
    <property type="term" value="P:isopentenyl diphosphate biosynthetic process, methylerythritol 4-phosphate pathway"/>
    <property type="evidence" value="ECO:0007669"/>
    <property type="project" value="TreeGrafter"/>
</dbReference>
<keyword evidence="6 11" id="KW-0460">Magnesium</keyword>
<comment type="cofactor">
    <cofactor evidence="11">
        <name>Mg(2+)</name>
        <dbReference type="ChEBI" id="CHEBI:18420"/>
    </cofactor>
    <text evidence="11">Binds 1 Mg(2+) ion per subunit.</text>
</comment>
<evidence type="ECO:0000256" key="4">
    <source>
        <dbReference type="ARBA" id="ARBA00022679"/>
    </source>
</evidence>
<sequence length="636" mass="69164">MPKTLHEFPRQRPDTPLLDRIDSPAALRTLSEGELETLADELRQYMLYTVARTGGHFGAGLGVVELTIALHHVYDTPRDRLVWDVGHQAYPHKILTGRREQMATLRQKHGLAAFPRRAESEYDTFGVGHSSTSISAALGMALANRLQGNERRTVAVIGDGALTAGMAFEALNHASETNADMLVVLNDNDMSISKNVGGLSNYLAKILSSRTYASMREGSKKILSRIPGAWEIARRTEEHAKGMLVPGTLFEELGWNYIGPIDGHDLPTLIGTLRKMRELKGPQFLHIVTKKGKGFAPAEADPIGYHAISKLEPGSEQAPRKAAGPKYSAVFGQWLCDLAARDERLIGITPAMKEGSDLVAFAERFPERYFDVAIAEQHAVTLAAGLACEGAKPVVAIYSTFLQRAYDQLIHDVAVQDLDVLFAIDRAGLVGEDGPTHAGSFDISFLRCIPGMLVMTPSDENELRLLLSTGYHYRGPAAVRYPRGSGPNAPIDPALEGVEIGKGVVRRQGQRVALLVFGVQLAEALQVAERLDATVVDMRFVKPLDETLVRQLATHHELLVTIEENTVMGGAGSAVGEFLASEAIVKPLLQLGLPDYYVEHAKPSEMLAECGLDAAGIEAAVRQRLALLEKDSARVV</sequence>
<dbReference type="Pfam" id="PF13292">
    <property type="entry name" value="DXP_synthase_N"/>
    <property type="match status" value="1"/>
</dbReference>
<evidence type="ECO:0000256" key="3">
    <source>
        <dbReference type="ARBA" id="ARBA00011738"/>
    </source>
</evidence>
<proteinExistence type="inferred from homology"/>
<dbReference type="GO" id="GO:0000287">
    <property type="term" value="F:magnesium ion binding"/>
    <property type="evidence" value="ECO:0007669"/>
    <property type="project" value="UniProtKB-UniRule"/>
</dbReference>
<dbReference type="CDD" id="cd02007">
    <property type="entry name" value="TPP_DXS"/>
    <property type="match status" value="1"/>
</dbReference>
<evidence type="ECO:0000256" key="2">
    <source>
        <dbReference type="ARBA" id="ARBA00011081"/>
    </source>
</evidence>
<dbReference type="UniPathway" id="UPA00064">
    <property type="reaction ID" value="UER00091"/>
</dbReference>
<dbReference type="InterPro" id="IPR029061">
    <property type="entry name" value="THDP-binding"/>
</dbReference>
<name>A0A1H6TDB4_9PSED</name>
<dbReference type="EC" id="2.2.1.7" evidence="11"/>
<dbReference type="InterPro" id="IPR020826">
    <property type="entry name" value="Transketolase_BS"/>
</dbReference>
<feature type="binding site" evidence="11">
    <location>
        <position position="159"/>
    </location>
    <ligand>
        <name>Mg(2+)</name>
        <dbReference type="ChEBI" id="CHEBI:18420"/>
    </ligand>
</feature>
<comment type="catalytic activity">
    <reaction evidence="11">
        <text>D-glyceraldehyde 3-phosphate + pyruvate + H(+) = 1-deoxy-D-xylulose 5-phosphate + CO2</text>
        <dbReference type="Rhea" id="RHEA:12605"/>
        <dbReference type="ChEBI" id="CHEBI:15361"/>
        <dbReference type="ChEBI" id="CHEBI:15378"/>
        <dbReference type="ChEBI" id="CHEBI:16526"/>
        <dbReference type="ChEBI" id="CHEBI:57792"/>
        <dbReference type="ChEBI" id="CHEBI:59776"/>
        <dbReference type="EC" id="2.2.1.7"/>
    </reaction>
</comment>
<evidence type="ECO:0000256" key="9">
    <source>
        <dbReference type="ARBA" id="ARBA00023229"/>
    </source>
</evidence>
<comment type="similarity">
    <text evidence="2 11">Belongs to the transketolase family. DXPS subfamily.</text>
</comment>
<dbReference type="InterPro" id="IPR005477">
    <property type="entry name" value="Dxylulose-5-P_synthase"/>
</dbReference>
<dbReference type="Proteomes" id="UP000242930">
    <property type="component" value="Unassembled WGS sequence"/>
</dbReference>
<dbReference type="AlphaFoldDB" id="A0A1H6TDB4"/>
<feature type="binding site" evidence="11">
    <location>
        <position position="87"/>
    </location>
    <ligand>
        <name>thiamine diphosphate</name>
        <dbReference type="ChEBI" id="CHEBI:58937"/>
    </ligand>
</feature>
<dbReference type="Gene3D" id="3.40.50.920">
    <property type="match status" value="1"/>
</dbReference>
<keyword evidence="8 11" id="KW-0786">Thiamine pyrophosphate</keyword>
<dbReference type="FunFam" id="3.40.50.920:FF:000002">
    <property type="entry name" value="1-deoxy-D-xylulose-5-phosphate synthase"/>
    <property type="match status" value="1"/>
</dbReference>
<dbReference type="GO" id="GO:0009228">
    <property type="term" value="P:thiamine biosynthetic process"/>
    <property type="evidence" value="ECO:0007669"/>
    <property type="project" value="UniProtKB-UniRule"/>
</dbReference>
<dbReference type="FunFam" id="3.40.50.970:FF:000005">
    <property type="entry name" value="1-deoxy-D-xylulose-5-phosphate synthase"/>
    <property type="match status" value="1"/>
</dbReference>
<dbReference type="PANTHER" id="PTHR43322:SF5">
    <property type="entry name" value="1-DEOXY-D-XYLULOSE-5-PHOSPHATE SYNTHASE, CHLOROPLASTIC"/>
    <property type="match status" value="1"/>
</dbReference>
<organism evidence="13 14">
    <name type="scientific">Pseudomonas linyingensis</name>
    <dbReference type="NCBI Taxonomy" id="915471"/>
    <lineage>
        <taxon>Bacteria</taxon>
        <taxon>Pseudomonadati</taxon>
        <taxon>Pseudomonadota</taxon>
        <taxon>Gammaproteobacteria</taxon>
        <taxon>Pseudomonadales</taxon>
        <taxon>Pseudomonadaceae</taxon>
        <taxon>Pseudomonas</taxon>
    </lineage>
</organism>
<dbReference type="InterPro" id="IPR005475">
    <property type="entry name" value="Transketolase-like_Pyr-bd"/>
</dbReference>
<comment type="subunit">
    <text evidence="3 11">Homodimer.</text>
</comment>
<feature type="binding site" evidence="11">
    <location>
        <position position="188"/>
    </location>
    <ligand>
        <name>thiamine diphosphate</name>
        <dbReference type="ChEBI" id="CHEBI:58937"/>
    </ligand>
</feature>
<feature type="domain" description="Transketolase-like pyrimidine-binding" evidence="12">
    <location>
        <begin position="325"/>
        <end position="489"/>
    </location>
</feature>
<dbReference type="InterPro" id="IPR009014">
    <property type="entry name" value="Transketo_C/PFOR_II"/>
</dbReference>
<dbReference type="NCBIfam" id="NF003933">
    <property type="entry name" value="PRK05444.2-2"/>
    <property type="match status" value="1"/>
</dbReference>
<evidence type="ECO:0000256" key="11">
    <source>
        <dbReference type="HAMAP-Rule" id="MF_00315"/>
    </source>
</evidence>
<gene>
    <name evidence="11" type="primary">dxs</name>
    <name evidence="13" type="ORF">SAMN05216201_10261</name>
</gene>
<dbReference type="SUPFAM" id="SSF52922">
    <property type="entry name" value="TK C-terminal domain-like"/>
    <property type="match status" value="1"/>
</dbReference>